<evidence type="ECO:0000313" key="10">
    <source>
        <dbReference type="EMBL" id="GAV06814.1"/>
    </source>
</evidence>
<comment type="catalytic activity">
    <reaction evidence="7">
        <text>a 1-O-(1Z-alkenyl)-sn-glycero-3-phosphoethanolamine + H2O = a 2,3-saturated aldehyde + sn-glycero-3-phosphoethanolamine</text>
        <dbReference type="Rhea" id="RHEA:16905"/>
        <dbReference type="ChEBI" id="CHEBI:15377"/>
        <dbReference type="ChEBI" id="CHEBI:73359"/>
        <dbReference type="ChEBI" id="CHEBI:77288"/>
        <dbReference type="ChEBI" id="CHEBI:143890"/>
        <dbReference type="EC" id="3.3.2.2"/>
    </reaction>
</comment>
<evidence type="ECO:0000256" key="5">
    <source>
        <dbReference type="ARBA" id="ARBA00023136"/>
    </source>
</evidence>
<name>A0A1D1W5U4_RAMVA</name>
<accession>A0A1D1W5U4</accession>
<comment type="catalytic activity">
    <reaction evidence="8">
        <text>a 1-O-(1Z-alkenyl)-sn-glycero-3-phosphocholine + H2O = a 2,3-saturated aldehyde + sn-glycerol 3-phosphocholine</text>
        <dbReference type="Rhea" id="RHEA:22544"/>
        <dbReference type="ChEBI" id="CHEBI:15377"/>
        <dbReference type="ChEBI" id="CHEBI:16870"/>
        <dbReference type="ChEBI" id="CHEBI:73359"/>
        <dbReference type="ChEBI" id="CHEBI:77287"/>
        <dbReference type="EC" id="3.3.2.2"/>
    </reaction>
</comment>
<gene>
    <name evidence="10" type="primary">RvY_16738-1</name>
    <name evidence="10" type="synonym">RvY_16738.1</name>
    <name evidence="10" type="ORF">RvY_16738</name>
</gene>
<evidence type="ECO:0000313" key="11">
    <source>
        <dbReference type="Proteomes" id="UP000186922"/>
    </source>
</evidence>
<sequence length="264" mass="29398">MTGKLSSEDLRWTLPFCFATFLYTTFQHPHDEVTFKACLTKAAPIVALAIFVLQRGVCIPSRSRQSLCILIGLLFSAAGDVFLQLSSLGYFLPGMLAFGAGHVSYILASGTRPAEWTIGFPILLAGFSYYLFLLPKVFDDKIFTVALLVYQLLICSMLWRTIVRYRVEKVTSAKKNESKSQKVERGKKLFWLMIAVCGAVSFVISDSCLAWHMFVEGLEHEKLIVMGTYYSAQLLISLSILHEPVGKKANSADKKSSAQKTAIK</sequence>
<keyword evidence="3 9" id="KW-0812">Transmembrane</keyword>
<evidence type="ECO:0000256" key="3">
    <source>
        <dbReference type="ARBA" id="ARBA00022692"/>
    </source>
</evidence>
<feature type="transmembrane region" description="Helical" evidence="9">
    <location>
        <begin position="65"/>
        <end position="83"/>
    </location>
</feature>
<dbReference type="EC" id="3.3.2.2" evidence="6"/>
<keyword evidence="5 9" id="KW-0472">Membrane</keyword>
<evidence type="ECO:0000256" key="7">
    <source>
        <dbReference type="ARBA" id="ARBA00049458"/>
    </source>
</evidence>
<evidence type="ECO:0000256" key="8">
    <source>
        <dbReference type="ARBA" id="ARBA00049560"/>
    </source>
</evidence>
<comment type="caution">
    <text evidence="10">The sequence shown here is derived from an EMBL/GenBank/DDBJ whole genome shotgun (WGS) entry which is preliminary data.</text>
</comment>
<keyword evidence="4 9" id="KW-1133">Transmembrane helix</keyword>
<evidence type="ECO:0000256" key="4">
    <source>
        <dbReference type="ARBA" id="ARBA00022989"/>
    </source>
</evidence>
<dbReference type="GO" id="GO:0047408">
    <property type="term" value="F:alkenylglycerophosphocholine hydrolase activity"/>
    <property type="evidence" value="ECO:0007669"/>
    <property type="project" value="UniProtKB-EC"/>
</dbReference>
<dbReference type="PANTHER" id="PTHR31885">
    <property type="entry name" value="GH04784P"/>
    <property type="match status" value="1"/>
</dbReference>
<feature type="transmembrane region" description="Helical" evidence="9">
    <location>
        <begin position="224"/>
        <end position="241"/>
    </location>
</feature>
<protein>
    <recommendedName>
        <fullName evidence="6">lysoplasmalogenase</fullName>
        <ecNumber evidence="6">3.3.2.2</ecNumber>
    </recommendedName>
</protein>
<dbReference type="PANTHER" id="PTHR31885:SF6">
    <property type="entry name" value="GH04784P"/>
    <property type="match status" value="1"/>
</dbReference>
<comment type="similarity">
    <text evidence="2">Belongs to the TMEM86 family.</text>
</comment>
<dbReference type="GO" id="GO:0016020">
    <property type="term" value="C:membrane"/>
    <property type="evidence" value="ECO:0007669"/>
    <property type="project" value="UniProtKB-SubCell"/>
</dbReference>
<dbReference type="OrthoDB" id="2133758at2759"/>
<dbReference type="EMBL" id="BDGG01000014">
    <property type="protein sequence ID" value="GAV06814.1"/>
    <property type="molecule type" value="Genomic_DNA"/>
</dbReference>
<evidence type="ECO:0000256" key="9">
    <source>
        <dbReference type="SAM" id="Phobius"/>
    </source>
</evidence>
<proteinExistence type="inferred from homology"/>
<feature type="transmembrane region" description="Helical" evidence="9">
    <location>
        <begin position="89"/>
        <end position="108"/>
    </location>
</feature>
<evidence type="ECO:0000256" key="2">
    <source>
        <dbReference type="ARBA" id="ARBA00007375"/>
    </source>
</evidence>
<feature type="transmembrane region" description="Helical" evidence="9">
    <location>
        <begin position="189"/>
        <end position="212"/>
    </location>
</feature>
<organism evidence="10 11">
    <name type="scientific">Ramazzottius varieornatus</name>
    <name type="common">Water bear</name>
    <name type="synonym">Tardigrade</name>
    <dbReference type="NCBI Taxonomy" id="947166"/>
    <lineage>
        <taxon>Eukaryota</taxon>
        <taxon>Metazoa</taxon>
        <taxon>Ecdysozoa</taxon>
        <taxon>Tardigrada</taxon>
        <taxon>Eutardigrada</taxon>
        <taxon>Parachela</taxon>
        <taxon>Hypsibioidea</taxon>
        <taxon>Ramazzottiidae</taxon>
        <taxon>Ramazzottius</taxon>
    </lineage>
</organism>
<dbReference type="STRING" id="947166.A0A1D1W5U4"/>
<evidence type="ECO:0000256" key="6">
    <source>
        <dbReference type="ARBA" id="ARBA00035673"/>
    </source>
</evidence>
<evidence type="ECO:0000256" key="1">
    <source>
        <dbReference type="ARBA" id="ARBA00004141"/>
    </source>
</evidence>
<feature type="transmembrane region" description="Helical" evidence="9">
    <location>
        <begin position="115"/>
        <end position="135"/>
    </location>
</feature>
<dbReference type="InterPro" id="IPR012506">
    <property type="entry name" value="TMEM86B-like"/>
</dbReference>
<reference evidence="10 11" key="1">
    <citation type="journal article" date="2016" name="Nat. Commun.">
        <title>Extremotolerant tardigrade genome and improved radiotolerance of human cultured cells by tardigrade-unique protein.</title>
        <authorList>
            <person name="Hashimoto T."/>
            <person name="Horikawa D.D."/>
            <person name="Saito Y."/>
            <person name="Kuwahara H."/>
            <person name="Kozuka-Hata H."/>
            <person name="Shin-I T."/>
            <person name="Minakuchi Y."/>
            <person name="Ohishi K."/>
            <person name="Motoyama A."/>
            <person name="Aizu T."/>
            <person name="Enomoto A."/>
            <person name="Kondo K."/>
            <person name="Tanaka S."/>
            <person name="Hara Y."/>
            <person name="Koshikawa S."/>
            <person name="Sagara H."/>
            <person name="Miura T."/>
            <person name="Yokobori S."/>
            <person name="Miyagawa K."/>
            <person name="Suzuki Y."/>
            <person name="Kubo T."/>
            <person name="Oyama M."/>
            <person name="Kohara Y."/>
            <person name="Fujiyama A."/>
            <person name="Arakawa K."/>
            <person name="Katayama T."/>
            <person name="Toyoda A."/>
            <person name="Kunieda T."/>
        </authorList>
    </citation>
    <scope>NUCLEOTIDE SEQUENCE [LARGE SCALE GENOMIC DNA]</scope>
    <source>
        <strain evidence="10 11">YOKOZUNA-1</strain>
    </source>
</reference>
<dbReference type="Pfam" id="PF07947">
    <property type="entry name" value="YhhN"/>
    <property type="match status" value="1"/>
</dbReference>
<comment type="subcellular location">
    <subcellularLocation>
        <location evidence="1">Membrane</location>
        <topology evidence="1">Multi-pass membrane protein</topology>
    </subcellularLocation>
</comment>
<feature type="transmembrane region" description="Helical" evidence="9">
    <location>
        <begin position="141"/>
        <end position="159"/>
    </location>
</feature>
<feature type="transmembrane region" description="Helical" evidence="9">
    <location>
        <begin position="34"/>
        <end position="53"/>
    </location>
</feature>
<keyword evidence="11" id="KW-1185">Reference proteome</keyword>
<dbReference type="AlphaFoldDB" id="A0A1D1W5U4"/>
<dbReference type="Proteomes" id="UP000186922">
    <property type="component" value="Unassembled WGS sequence"/>
</dbReference>